<dbReference type="InterPro" id="IPR013762">
    <property type="entry name" value="Integrase-like_cat_sf"/>
</dbReference>
<protein>
    <submittedName>
        <fullName evidence="4">Site-specific integrase</fullName>
    </submittedName>
</protein>
<accession>A0A562ZU41</accession>
<evidence type="ECO:0000259" key="3">
    <source>
        <dbReference type="PROSITE" id="PS51898"/>
    </source>
</evidence>
<dbReference type="GO" id="GO:0006310">
    <property type="term" value="P:DNA recombination"/>
    <property type="evidence" value="ECO:0007669"/>
    <property type="project" value="UniProtKB-KW"/>
</dbReference>
<keyword evidence="2" id="KW-0233">DNA recombination</keyword>
<dbReference type="Pfam" id="PF00589">
    <property type="entry name" value="Phage_integrase"/>
    <property type="match status" value="1"/>
</dbReference>
<dbReference type="PANTHER" id="PTHR30349:SF64">
    <property type="entry name" value="PROPHAGE INTEGRASE INTD-RELATED"/>
    <property type="match status" value="1"/>
</dbReference>
<organism evidence="4 5">
    <name type="scientific">Caenimonas sedimenti</name>
    <dbReference type="NCBI Taxonomy" id="2596921"/>
    <lineage>
        <taxon>Bacteria</taxon>
        <taxon>Pseudomonadati</taxon>
        <taxon>Pseudomonadota</taxon>
        <taxon>Betaproteobacteria</taxon>
        <taxon>Burkholderiales</taxon>
        <taxon>Comamonadaceae</taxon>
        <taxon>Caenimonas</taxon>
    </lineage>
</organism>
<name>A0A562ZU41_9BURK</name>
<dbReference type="Gene3D" id="1.10.443.10">
    <property type="entry name" value="Intergrase catalytic core"/>
    <property type="match status" value="1"/>
</dbReference>
<gene>
    <name evidence="4" type="ORF">FN976_07880</name>
</gene>
<dbReference type="GO" id="GO:0015074">
    <property type="term" value="P:DNA integration"/>
    <property type="evidence" value="ECO:0007669"/>
    <property type="project" value="UniProtKB-KW"/>
</dbReference>
<dbReference type="OrthoDB" id="662444at2"/>
<dbReference type="InterPro" id="IPR002104">
    <property type="entry name" value="Integrase_catalytic"/>
</dbReference>
<dbReference type="PROSITE" id="PS51898">
    <property type="entry name" value="TYR_RECOMBINASE"/>
    <property type="match status" value="1"/>
</dbReference>
<dbReference type="Proteomes" id="UP000318199">
    <property type="component" value="Unassembled WGS sequence"/>
</dbReference>
<dbReference type="RefSeq" id="WP_145892461.1">
    <property type="nucleotide sequence ID" value="NZ_VOBQ01000005.1"/>
</dbReference>
<dbReference type="InterPro" id="IPR050090">
    <property type="entry name" value="Tyrosine_recombinase_XerCD"/>
</dbReference>
<sequence>MNVKQQYAEEAIPNADSAAMGERLRALAVRPQSLTVRDLIDRYMAVYAGADTTRAQRLAAWCALAGDFTLENVDSDLMHAGRAELARQPPLVFLGLDHQGRRIFRAKGRAKAKTPATLNRYMVALAAVFTWAIEQRLAPRGWVHPCRGIKRLAEPDGRVRFLDEAERGRLFAACKSSKYPRLYALALMAMLTGARKGELLSLRWRQVDLESGVATLNRTKNGDRRTLVLLPQLVDELKPLAGDRDRFVFGSVNSRYQAPASVDSAWRDAVARAQIRDFKFHDLRHCCASYLAQAGTPLNVIAEVLGHRKLDMARRYAHLTTQTKATAMRSALGAIGTSGPKPDALPLAG</sequence>
<evidence type="ECO:0000313" key="5">
    <source>
        <dbReference type="Proteomes" id="UP000318199"/>
    </source>
</evidence>
<keyword evidence="1" id="KW-0229">DNA integration</keyword>
<dbReference type="InterPro" id="IPR011010">
    <property type="entry name" value="DNA_brk_join_enz"/>
</dbReference>
<dbReference type="GO" id="GO:0003677">
    <property type="term" value="F:DNA binding"/>
    <property type="evidence" value="ECO:0007669"/>
    <property type="project" value="InterPro"/>
</dbReference>
<reference evidence="4 5" key="1">
    <citation type="submission" date="2019-07" db="EMBL/GenBank/DDBJ databases">
        <title>Caenimonas sedimenti sp. nov., isolated from activated sludge.</title>
        <authorList>
            <person name="Xu J."/>
        </authorList>
    </citation>
    <scope>NUCLEOTIDE SEQUENCE [LARGE SCALE GENOMIC DNA]</scope>
    <source>
        <strain evidence="4 5">HX-9-20</strain>
    </source>
</reference>
<dbReference type="PANTHER" id="PTHR30349">
    <property type="entry name" value="PHAGE INTEGRASE-RELATED"/>
    <property type="match status" value="1"/>
</dbReference>
<dbReference type="CDD" id="cd00796">
    <property type="entry name" value="INT_Rci_Hp1_C"/>
    <property type="match status" value="1"/>
</dbReference>
<evidence type="ECO:0000256" key="2">
    <source>
        <dbReference type="ARBA" id="ARBA00023172"/>
    </source>
</evidence>
<evidence type="ECO:0000313" key="4">
    <source>
        <dbReference type="EMBL" id="TWO71901.1"/>
    </source>
</evidence>
<feature type="domain" description="Tyr recombinase" evidence="3">
    <location>
        <begin position="157"/>
        <end position="329"/>
    </location>
</feature>
<dbReference type="EMBL" id="VOBQ01000005">
    <property type="protein sequence ID" value="TWO71901.1"/>
    <property type="molecule type" value="Genomic_DNA"/>
</dbReference>
<proteinExistence type="predicted"/>
<dbReference type="SUPFAM" id="SSF56349">
    <property type="entry name" value="DNA breaking-rejoining enzymes"/>
    <property type="match status" value="1"/>
</dbReference>
<dbReference type="AlphaFoldDB" id="A0A562ZU41"/>
<comment type="caution">
    <text evidence="4">The sequence shown here is derived from an EMBL/GenBank/DDBJ whole genome shotgun (WGS) entry which is preliminary data.</text>
</comment>
<keyword evidence="5" id="KW-1185">Reference proteome</keyword>
<evidence type="ECO:0000256" key="1">
    <source>
        <dbReference type="ARBA" id="ARBA00022908"/>
    </source>
</evidence>